<comment type="caution">
    <text evidence="8">The sequence shown here is derived from an EMBL/GenBank/DDBJ whole genome shotgun (WGS) entry which is preliminary data.</text>
</comment>
<protein>
    <recommendedName>
        <fullName evidence="9">RNA polymerase sigma factor 70 region 4 type 2 domain-containing protein</fullName>
    </recommendedName>
</protein>
<dbReference type="InterPro" id="IPR013249">
    <property type="entry name" value="RNA_pol_sigma70_r4_t2"/>
</dbReference>
<evidence type="ECO:0000256" key="5">
    <source>
        <dbReference type="ARBA" id="ARBA00023163"/>
    </source>
</evidence>
<dbReference type="EMBL" id="BARS01036642">
    <property type="protein sequence ID" value="GAG17284.1"/>
    <property type="molecule type" value="Genomic_DNA"/>
</dbReference>
<dbReference type="Gene3D" id="1.10.10.10">
    <property type="entry name" value="Winged helix-like DNA-binding domain superfamily/Winged helix DNA-binding domain"/>
    <property type="match status" value="1"/>
</dbReference>
<evidence type="ECO:0008006" key="9">
    <source>
        <dbReference type="Google" id="ProtNLM"/>
    </source>
</evidence>
<dbReference type="InterPro" id="IPR039425">
    <property type="entry name" value="RNA_pol_sigma-70-like"/>
</dbReference>
<dbReference type="SUPFAM" id="SSF88659">
    <property type="entry name" value="Sigma3 and sigma4 domains of RNA polymerase sigma factors"/>
    <property type="match status" value="1"/>
</dbReference>
<evidence type="ECO:0000256" key="2">
    <source>
        <dbReference type="ARBA" id="ARBA00023015"/>
    </source>
</evidence>
<evidence type="ECO:0000313" key="8">
    <source>
        <dbReference type="EMBL" id="GAG17284.1"/>
    </source>
</evidence>
<accession>X0VG70</accession>
<dbReference type="Gene3D" id="1.10.1740.10">
    <property type="match status" value="1"/>
</dbReference>
<dbReference type="GO" id="GO:0016987">
    <property type="term" value="F:sigma factor activity"/>
    <property type="evidence" value="ECO:0007669"/>
    <property type="project" value="UniProtKB-KW"/>
</dbReference>
<evidence type="ECO:0000256" key="4">
    <source>
        <dbReference type="ARBA" id="ARBA00023125"/>
    </source>
</evidence>
<dbReference type="NCBIfam" id="TIGR02937">
    <property type="entry name" value="sigma70-ECF"/>
    <property type="match status" value="1"/>
</dbReference>
<dbReference type="InterPro" id="IPR013324">
    <property type="entry name" value="RNA_pol_sigma_r3/r4-like"/>
</dbReference>
<keyword evidence="2" id="KW-0805">Transcription regulation</keyword>
<proteinExistence type="inferred from homology"/>
<dbReference type="InterPro" id="IPR036388">
    <property type="entry name" value="WH-like_DNA-bd_sf"/>
</dbReference>
<dbReference type="InterPro" id="IPR007627">
    <property type="entry name" value="RNA_pol_sigma70_r2"/>
</dbReference>
<dbReference type="GO" id="GO:0006352">
    <property type="term" value="P:DNA-templated transcription initiation"/>
    <property type="evidence" value="ECO:0007669"/>
    <property type="project" value="InterPro"/>
</dbReference>
<organism evidence="8">
    <name type="scientific">marine sediment metagenome</name>
    <dbReference type="NCBI Taxonomy" id="412755"/>
    <lineage>
        <taxon>unclassified sequences</taxon>
        <taxon>metagenomes</taxon>
        <taxon>ecological metagenomes</taxon>
    </lineage>
</organism>
<dbReference type="InterPro" id="IPR013325">
    <property type="entry name" value="RNA_pol_sigma_r2"/>
</dbReference>
<sequence>LWRILGNEDDVCDAYQETFLKLAHSESGRKPLKVKAYLFRTASNVAISILRRQKTFNKVCNSLAYNVPARQQMDPTGDLDIKYLQESLRLFIARLPDHLRNAVVLRDLGELPYQQVGKIIRVSAGTARVYRCQAVKLLAAWMAEGKRK</sequence>
<keyword evidence="4" id="KW-0238">DNA-binding</keyword>
<feature type="domain" description="RNA polymerase sigma factor 70 region 4 type 2" evidence="7">
    <location>
        <begin position="86"/>
        <end position="138"/>
    </location>
</feature>
<evidence type="ECO:0000259" key="6">
    <source>
        <dbReference type="Pfam" id="PF04542"/>
    </source>
</evidence>
<keyword evidence="5" id="KW-0804">Transcription</keyword>
<dbReference type="GO" id="GO:0003677">
    <property type="term" value="F:DNA binding"/>
    <property type="evidence" value="ECO:0007669"/>
    <property type="project" value="UniProtKB-KW"/>
</dbReference>
<evidence type="ECO:0000259" key="7">
    <source>
        <dbReference type="Pfam" id="PF08281"/>
    </source>
</evidence>
<evidence type="ECO:0000256" key="1">
    <source>
        <dbReference type="ARBA" id="ARBA00010641"/>
    </source>
</evidence>
<dbReference type="InterPro" id="IPR014284">
    <property type="entry name" value="RNA_pol_sigma-70_dom"/>
</dbReference>
<dbReference type="AlphaFoldDB" id="X0VG70"/>
<dbReference type="Pfam" id="PF04542">
    <property type="entry name" value="Sigma70_r2"/>
    <property type="match status" value="1"/>
</dbReference>
<feature type="domain" description="RNA polymerase sigma-70 region 2" evidence="6">
    <location>
        <begin position="2"/>
        <end position="54"/>
    </location>
</feature>
<dbReference type="PANTHER" id="PTHR43133">
    <property type="entry name" value="RNA POLYMERASE ECF-TYPE SIGMA FACTO"/>
    <property type="match status" value="1"/>
</dbReference>
<dbReference type="SUPFAM" id="SSF88946">
    <property type="entry name" value="Sigma2 domain of RNA polymerase sigma factors"/>
    <property type="match status" value="1"/>
</dbReference>
<evidence type="ECO:0000256" key="3">
    <source>
        <dbReference type="ARBA" id="ARBA00023082"/>
    </source>
</evidence>
<gene>
    <name evidence="8" type="ORF">S01H1_56292</name>
</gene>
<comment type="similarity">
    <text evidence="1">Belongs to the sigma-70 factor family. ECF subfamily.</text>
</comment>
<dbReference type="Pfam" id="PF08281">
    <property type="entry name" value="Sigma70_r4_2"/>
    <property type="match status" value="1"/>
</dbReference>
<keyword evidence="3" id="KW-0731">Sigma factor</keyword>
<name>X0VG70_9ZZZZ</name>
<dbReference type="PANTHER" id="PTHR43133:SF8">
    <property type="entry name" value="RNA POLYMERASE SIGMA FACTOR HI_1459-RELATED"/>
    <property type="match status" value="1"/>
</dbReference>
<reference evidence="8" key="1">
    <citation type="journal article" date="2014" name="Front. Microbiol.">
        <title>High frequency of phylogenetically diverse reductive dehalogenase-homologous genes in deep subseafloor sedimentary metagenomes.</title>
        <authorList>
            <person name="Kawai M."/>
            <person name="Futagami T."/>
            <person name="Toyoda A."/>
            <person name="Takaki Y."/>
            <person name="Nishi S."/>
            <person name="Hori S."/>
            <person name="Arai W."/>
            <person name="Tsubouchi T."/>
            <person name="Morono Y."/>
            <person name="Uchiyama I."/>
            <person name="Ito T."/>
            <person name="Fujiyama A."/>
            <person name="Inagaki F."/>
            <person name="Takami H."/>
        </authorList>
    </citation>
    <scope>NUCLEOTIDE SEQUENCE</scope>
    <source>
        <strain evidence="8">Expedition CK06-06</strain>
    </source>
</reference>
<feature type="non-terminal residue" evidence="8">
    <location>
        <position position="1"/>
    </location>
</feature>